<evidence type="ECO:0000313" key="8">
    <source>
        <dbReference type="Proteomes" id="UP001623232"/>
    </source>
</evidence>
<keyword evidence="2" id="KW-0479">Metal-binding</keyword>
<gene>
    <name evidence="7" type="ORF">QEZ52_18725</name>
</gene>
<comment type="subcellular location">
    <subcellularLocation>
        <location evidence="1">Cell envelope</location>
    </subcellularLocation>
</comment>
<dbReference type="Gene3D" id="2.60.40.1220">
    <property type="match status" value="1"/>
</dbReference>
<name>A0ABZ2XR92_9RHOB</name>
<protein>
    <submittedName>
        <fullName evidence="7">Copper resistance protein CopC</fullName>
    </submittedName>
</protein>
<organism evidence="7 8">
    <name type="scientific">Aliisedimentitalea scapharcae</name>
    <dbReference type="NCBI Taxonomy" id="1524259"/>
    <lineage>
        <taxon>Bacteria</taxon>
        <taxon>Pseudomonadati</taxon>
        <taxon>Pseudomonadota</taxon>
        <taxon>Alphaproteobacteria</taxon>
        <taxon>Rhodobacterales</taxon>
        <taxon>Roseobacteraceae</taxon>
        <taxon>Aliisedimentitalea</taxon>
    </lineage>
</organism>
<dbReference type="PANTHER" id="PTHR34820">
    <property type="entry name" value="INNER MEMBRANE PROTEIN YEBZ"/>
    <property type="match status" value="1"/>
</dbReference>
<accession>A0ABZ2XR92</accession>
<dbReference type="InterPro" id="IPR014755">
    <property type="entry name" value="Cu-Rt/internalin_Ig-like"/>
</dbReference>
<dbReference type="PANTHER" id="PTHR34820:SF4">
    <property type="entry name" value="INNER MEMBRANE PROTEIN YEBZ"/>
    <property type="match status" value="1"/>
</dbReference>
<evidence type="ECO:0000256" key="4">
    <source>
        <dbReference type="ARBA" id="ARBA00023008"/>
    </source>
</evidence>
<dbReference type="Pfam" id="PF04234">
    <property type="entry name" value="CopC"/>
    <property type="match status" value="1"/>
</dbReference>
<dbReference type="InterPro" id="IPR014756">
    <property type="entry name" value="Ig_E-set"/>
</dbReference>
<evidence type="ECO:0000256" key="3">
    <source>
        <dbReference type="ARBA" id="ARBA00022729"/>
    </source>
</evidence>
<sequence>MKYFAIGAVLAILVTGASAHSKIETTIPADGAVLASAPAEIDLTFGKDIRLTRVVLSHQDGAAVPLDLGSQTQFGRGFTVPLQSLGQGVYRIEWRGLGMDGHAMTGTFTFAVE</sequence>
<feature type="chain" id="PRO_5046882438" evidence="5">
    <location>
        <begin position="20"/>
        <end position="113"/>
    </location>
</feature>
<dbReference type="RefSeq" id="WP_406646054.1">
    <property type="nucleotide sequence ID" value="NZ_CP123584.1"/>
</dbReference>
<dbReference type="EMBL" id="CP123584">
    <property type="protein sequence ID" value="WZK88613.1"/>
    <property type="molecule type" value="Genomic_DNA"/>
</dbReference>
<reference evidence="7 8" key="1">
    <citation type="submission" date="2023-04" db="EMBL/GenBank/DDBJ databases">
        <title>Complete genome sequence of Alisedimentitalea scapharcae.</title>
        <authorList>
            <person name="Rong J.-C."/>
            <person name="Yi M.-L."/>
            <person name="Zhao Q."/>
        </authorList>
    </citation>
    <scope>NUCLEOTIDE SEQUENCE [LARGE SCALE GENOMIC DNA]</scope>
    <source>
        <strain evidence="7 8">KCTC 42119</strain>
    </source>
</reference>
<keyword evidence="4" id="KW-0186">Copper</keyword>
<keyword evidence="8" id="KW-1185">Reference proteome</keyword>
<dbReference type="Proteomes" id="UP001623232">
    <property type="component" value="Chromosome"/>
</dbReference>
<keyword evidence="3 5" id="KW-0732">Signal</keyword>
<evidence type="ECO:0000256" key="2">
    <source>
        <dbReference type="ARBA" id="ARBA00022723"/>
    </source>
</evidence>
<evidence type="ECO:0000259" key="6">
    <source>
        <dbReference type="Pfam" id="PF04234"/>
    </source>
</evidence>
<evidence type="ECO:0000313" key="7">
    <source>
        <dbReference type="EMBL" id="WZK88613.1"/>
    </source>
</evidence>
<dbReference type="InterPro" id="IPR007348">
    <property type="entry name" value="CopC_dom"/>
</dbReference>
<feature type="domain" description="CopC" evidence="6">
    <location>
        <begin position="20"/>
        <end position="112"/>
    </location>
</feature>
<evidence type="ECO:0000256" key="5">
    <source>
        <dbReference type="SAM" id="SignalP"/>
    </source>
</evidence>
<proteinExistence type="predicted"/>
<feature type="signal peptide" evidence="5">
    <location>
        <begin position="1"/>
        <end position="19"/>
    </location>
</feature>
<dbReference type="InterPro" id="IPR032694">
    <property type="entry name" value="CopC/D"/>
</dbReference>
<dbReference type="SUPFAM" id="SSF81296">
    <property type="entry name" value="E set domains"/>
    <property type="match status" value="1"/>
</dbReference>
<evidence type="ECO:0000256" key="1">
    <source>
        <dbReference type="ARBA" id="ARBA00004196"/>
    </source>
</evidence>